<gene>
    <name evidence="2" type="ORF">GWI33_001248</name>
</gene>
<dbReference type="EMBL" id="JAACXV010000132">
    <property type="protein sequence ID" value="KAF7283137.1"/>
    <property type="molecule type" value="Genomic_DNA"/>
</dbReference>
<evidence type="ECO:0000256" key="1">
    <source>
        <dbReference type="SAM" id="MobiDB-lite"/>
    </source>
</evidence>
<protein>
    <submittedName>
        <fullName evidence="2">Uncharacterized protein</fullName>
    </submittedName>
</protein>
<reference evidence="2" key="1">
    <citation type="submission" date="2020-08" db="EMBL/GenBank/DDBJ databases">
        <title>Genome sequencing and assembly of the red palm weevil Rhynchophorus ferrugineus.</title>
        <authorList>
            <person name="Dias G.B."/>
            <person name="Bergman C.M."/>
            <person name="Manee M."/>
        </authorList>
    </citation>
    <scope>NUCLEOTIDE SEQUENCE</scope>
    <source>
        <strain evidence="2">AA-2017</strain>
        <tissue evidence="2">Whole larva</tissue>
    </source>
</reference>
<comment type="caution">
    <text evidence="2">The sequence shown here is derived from an EMBL/GenBank/DDBJ whole genome shotgun (WGS) entry which is preliminary data.</text>
</comment>
<evidence type="ECO:0000313" key="3">
    <source>
        <dbReference type="Proteomes" id="UP000625711"/>
    </source>
</evidence>
<dbReference type="AlphaFoldDB" id="A0A834IZ92"/>
<organism evidence="2 3">
    <name type="scientific">Rhynchophorus ferrugineus</name>
    <name type="common">Red palm weevil</name>
    <name type="synonym">Curculio ferrugineus</name>
    <dbReference type="NCBI Taxonomy" id="354439"/>
    <lineage>
        <taxon>Eukaryota</taxon>
        <taxon>Metazoa</taxon>
        <taxon>Ecdysozoa</taxon>
        <taxon>Arthropoda</taxon>
        <taxon>Hexapoda</taxon>
        <taxon>Insecta</taxon>
        <taxon>Pterygota</taxon>
        <taxon>Neoptera</taxon>
        <taxon>Endopterygota</taxon>
        <taxon>Coleoptera</taxon>
        <taxon>Polyphaga</taxon>
        <taxon>Cucujiformia</taxon>
        <taxon>Curculionidae</taxon>
        <taxon>Dryophthorinae</taxon>
        <taxon>Rhynchophorus</taxon>
    </lineage>
</organism>
<sequence>MTSADQTYRFYGGSVKTPAGEPSRNKGNVRIFEARGRFPVGHWHDTVSGTFSDRNARKSATIQPFRQKNEPRNKRLAGIQLFFNVNRAAGLIRAQLIAALPSVAEPAGRK</sequence>
<dbReference type="Proteomes" id="UP000625711">
    <property type="component" value="Unassembled WGS sequence"/>
</dbReference>
<accession>A0A834IZ92</accession>
<name>A0A834IZ92_RHYFE</name>
<feature type="region of interest" description="Disordered" evidence="1">
    <location>
        <begin position="1"/>
        <end position="27"/>
    </location>
</feature>
<evidence type="ECO:0000313" key="2">
    <source>
        <dbReference type="EMBL" id="KAF7283137.1"/>
    </source>
</evidence>
<proteinExistence type="predicted"/>
<keyword evidence="3" id="KW-1185">Reference proteome</keyword>